<reference evidence="3" key="1">
    <citation type="submission" date="2020-05" db="EMBL/GenBank/DDBJ databases">
        <authorList>
            <person name="Chiriac C."/>
            <person name="Salcher M."/>
            <person name="Ghai R."/>
            <person name="Kavagutti S V."/>
        </authorList>
    </citation>
    <scope>NUCLEOTIDE SEQUENCE</scope>
</reference>
<accession>A0A6J7JTP1</accession>
<dbReference type="EMBL" id="CAEZWY010000121">
    <property type="protein sequence ID" value="CAB4676658.1"/>
    <property type="molecule type" value="Genomic_DNA"/>
</dbReference>
<proteinExistence type="predicted"/>
<name>A0A6J7JTP1_9ZZZZ</name>
<dbReference type="EMBL" id="CAEZYX010000118">
    <property type="protein sequence ID" value="CAB4747215.1"/>
    <property type="molecule type" value="Genomic_DNA"/>
</dbReference>
<gene>
    <name evidence="1" type="ORF">UFOPK2312_00902</name>
    <name evidence="2" type="ORF">UFOPK2802_00913</name>
    <name evidence="3" type="ORF">UFOPK3783_00601</name>
</gene>
<dbReference type="EMBL" id="CAFBNI010000061">
    <property type="protein sequence ID" value="CAB4946397.1"/>
    <property type="molecule type" value="Genomic_DNA"/>
</dbReference>
<protein>
    <submittedName>
        <fullName evidence="3">Unannotated protein</fullName>
    </submittedName>
</protein>
<sequence length="138" mass="14751">MPELETVAPIAKDGSTPQCCNATVNMEVVVVFPCVPATATERFCDINIANASARSKIGIFNSFARFSSTFDAEIALEITIISRPAILSAECDAKTTTPNLRSPSSVCESFISEPDTFISSATKIRAIPLIPDPPIPMK</sequence>
<evidence type="ECO:0000313" key="3">
    <source>
        <dbReference type="EMBL" id="CAB4946397.1"/>
    </source>
</evidence>
<dbReference type="AlphaFoldDB" id="A0A6J7JTP1"/>
<evidence type="ECO:0000313" key="1">
    <source>
        <dbReference type="EMBL" id="CAB4676658.1"/>
    </source>
</evidence>
<evidence type="ECO:0000313" key="2">
    <source>
        <dbReference type="EMBL" id="CAB4747215.1"/>
    </source>
</evidence>
<organism evidence="3">
    <name type="scientific">freshwater metagenome</name>
    <dbReference type="NCBI Taxonomy" id="449393"/>
    <lineage>
        <taxon>unclassified sequences</taxon>
        <taxon>metagenomes</taxon>
        <taxon>ecological metagenomes</taxon>
    </lineage>
</organism>